<feature type="coiled-coil region" evidence="4">
    <location>
        <begin position="107"/>
        <end position="134"/>
    </location>
</feature>
<dbReference type="PANTHER" id="PTHR30408:SF12">
    <property type="entry name" value="TYPE I RESTRICTION ENZYME MJAVIII SPECIFICITY SUBUNIT"/>
    <property type="match status" value="1"/>
</dbReference>
<dbReference type="InterPro" id="IPR052021">
    <property type="entry name" value="Type-I_RS_S_subunit"/>
</dbReference>
<evidence type="ECO:0000256" key="1">
    <source>
        <dbReference type="ARBA" id="ARBA00010923"/>
    </source>
</evidence>
<comment type="similarity">
    <text evidence="1">Belongs to the type-I restriction system S methylase family.</text>
</comment>
<dbReference type="PANTHER" id="PTHR30408">
    <property type="entry name" value="TYPE-1 RESTRICTION ENZYME ECOKI SPECIFICITY PROTEIN"/>
    <property type="match status" value="1"/>
</dbReference>
<evidence type="ECO:0000256" key="4">
    <source>
        <dbReference type="SAM" id="Coils"/>
    </source>
</evidence>
<sequence length="341" mass="38341">MHKRVAPKVNDILLAKNGTTGVAAMVDRDIVFDIYVSLAHIRVLDEISPNFMLYFINSPAAKKQFHKRLKGIGVPNLHLKEIREVEILYPKSLPEQKRIVAILDKAFAAIAKAKANAERNLKNAKELFESYLQGVFENKGEGWEEKKLGEVCHVKGGKRLPKGHKLTSEDTGLPYIRARDLKQETVLVEQTLFLKPETQNLIKNYTVKAGDVYITIVGVNIGDVGTIPAKMAGANLTENAAKIIIKNSISNIYLVKWLTSETSRRNIIRATMAAAQGKLALTRIKDLPIFYPPPEIQEEILTKINNLSFETKKLETIYQQKIDDLKELKKSVLQKAFEGQL</sequence>
<dbReference type="Pfam" id="PF01420">
    <property type="entry name" value="Methylase_S"/>
    <property type="match status" value="2"/>
</dbReference>
<dbReference type="EC" id="3.1.21.3" evidence="6"/>
<dbReference type="PATRIC" id="fig|237368.3.peg.499"/>
<keyword evidence="6" id="KW-0378">Hydrolase</keyword>
<accession>A0A0B0EMF3</accession>
<dbReference type="SUPFAM" id="SSF116734">
    <property type="entry name" value="DNA methylase specificity domain"/>
    <property type="match status" value="2"/>
</dbReference>
<keyword evidence="2" id="KW-0680">Restriction system</keyword>
<dbReference type="GO" id="GO:0003677">
    <property type="term" value="F:DNA binding"/>
    <property type="evidence" value="ECO:0007669"/>
    <property type="project" value="UniProtKB-KW"/>
</dbReference>
<dbReference type="GO" id="GO:0009035">
    <property type="term" value="F:type I site-specific deoxyribonuclease activity"/>
    <property type="evidence" value="ECO:0007669"/>
    <property type="project" value="UniProtKB-EC"/>
</dbReference>
<organism evidence="6 7">
    <name type="scientific">Candidatus Scalindua brodae</name>
    <dbReference type="NCBI Taxonomy" id="237368"/>
    <lineage>
        <taxon>Bacteria</taxon>
        <taxon>Pseudomonadati</taxon>
        <taxon>Planctomycetota</taxon>
        <taxon>Candidatus Brocadiia</taxon>
        <taxon>Candidatus Brocadiales</taxon>
        <taxon>Candidatus Scalinduaceae</taxon>
        <taxon>Candidatus Scalindua</taxon>
    </lineage>
</organism>
<dbReference type="EMBL" id="JRYO01000036">
    <property type="protein sequence ID" value="KHE93784.1"/>
    <property type="molecule type" value="Genomic_DNA"/>
</dbReference>
<dbReference type="InterPro" id="IPR044946">
    <property type="entry name" value="Restrct_endonuc_typeI_TRD_sf"/>
</dbReference>
<dbReference type="REBASE" id="103227">
    <property type="entry name" value="S.SbrRU1ORF462P"/>
</dbReference>
<evidence type="ECO:0000313" key="7">
    <source>
        <dbReference type="Proteomes" id="UP000030652"/>
    </source>
</evidence>
<proteinExistence type="inferred from homology"/>
<reference evidence="6 7" key="1">
    <citation type="submission" date="2014-10" db="EMBL/GenBank/DDBJ databases">
        <title>Draft genome of anammox bacterium scalindua brodae, obtained using differential coverage binning of sequence data from two enrichment reactors.</title>
        <authorList>
            <person name="Speth D.R."/>
            <person name="Russ L."/>
            <person name="Kartal B."/>
            <person name="Op den Camp H.J."/>
            <person name="Dutilh B.E."/>
            <person name="Jetten M.S."/>
        </authorList>
    </citation>
    <scope>NUCLEOTIDE SEQUENCE [LARGE SCALE GENOMIC DNA]</scope>
    <source>
        <strain evidence="6">RU1</strain>
    </source>
</reference>
<protein>
    <submittedName>
        <fullName evidence="6">Type I restriction modification enzyme S chain</fullName>
        <ecNumber evidence="6">3.1.21.3</ecNumber>
    </submittedName>
</protein>
<dbReference type="CDD" id="cd17256">
    <property type="entry name" value="RMtype1_S_EcoJA65PI-TRD1-CR1_like"/>
    <property type="match status" value="1"/>
</dbReference>
<name>A0A0B0EMF3_9BACT</name>
<evidence type="ECO:0000256" key="3">
    <source>
        <dbReference type="ARBA" id="ARBA00023125"/>
    </source>
</evidence>
<dbReference type="eggNOG" id="COG0732">
    <property type="taxonomic scope" value="Bacteria"/>
</dbReference>
<feature type="domain" description="Type I restriction modification DNA specificity" evidence="5">
    <location>
        <begin position="9"/>
        <end position="114"/>
    </location>
</feature>
<dbReference type="AlphaFoldDB" id="A0A0B0EMF3"/>
<evidence type="ECO:0000313" key="6">
    <source>
        <dbReference type="EMBL" id="KHE93784.1"/>
    </source>
</evidence>
<gene>
    <name evidence="6" type="primary">hsdS_1</name>
    <name evidence="6" type="ORF">SCABRO_00461</name>
</gene>
<dbReference type="InterPro" id="IPR000055">
    <property type="entry name" value="Restrct_endonuc_typeI_TRD"/>
</dbReference>
<dbReference type="Proteomes" id="UP000030652">
    <property type="component" value="Unassembled WGS sequence"/>
</dbReference>
<feature type="domain" description="Type I restriction modification DNA specificity" evidence="5">
    <location>
        <begin position="141"/>
        <end position="315"/>
    </location>
</feature>
<dbReference type="GO" id="GO:0009307">
    <property type="term" value="P:DNA restriction-modification system"/>
    <property type="evidence" value="ECO:0007669"/>
    <property type="project" value="UniProtKB-KW"/>
</dbReference>
<comment type="caution">
    <text evidence="6">The sequence shown here is derived from an EMBL/GenBank/DDBJ whole genome shotgun (WGS) entry which is preliminary data.</text>
</comment>
<keyword evidence="3" id="KW-0238">DNA-binding</keyword>
<evidence type="ECO:0000259" key="5">
    <source>
        <dbReference type="Pfam" id="PF01420"/>
    </source>
</evidence>
<dbReference type="Gene3D" id="3.90.220.20">
    <property type="entry name" value="DNA methylase specificity domains"/>
    <property type="match status" value="2"/>
</dbReference>
<keyword evidence="4" id="KW-0175">Coiled coil</keyword>
<evidence type="ECO:0000256" key="2">
    <source>
        <dbReference type="ARBA" id="ARBA00022747"/>
    </source>
</evidence>